<gene>
    <name evidence="2" type="ORF">POVCU1_058940</name>
    <name evidence="1" type="ORF">POVCU2_0028390</name>
</gene>
<evidence type="ECO:0000313" key="3">
    <source>
        <dbReference type="Proteomes" id="UP000078546"/>
    </source>
</evidence>
<name>A0A1A8X4T8_PLAOA</name>
<organism evidence="2 3">
    <name type="scientific">Plasmodium ovale curtisi</name>
    <dbReference type="NCBI Taxonomy" id="864141"/>
    <lineage>
        <taxon>Eukaryota</taxon>
        <taxon>Sar</taxon>
        <taxon>Alveolata</taxon>
        <taxon>Apicomplexa</taxon>
        <taxon>Aconoidasida</taxon>
        <taxon>Haemosporida</taxon>
        <taxon>Plasmodiidae</taxon>
        <taxon>Plasmodium</taxon>
        <taxon>Plasmodium (Plasmodium)</taxon>
    </lineage>
</organism>
<protein>
    <submittedName>
        <fullName evidence="2">Uncharacterized protein</fullName>
    </submittedName>
</protein>
<evidence type="ECO:0000313" key="2">
    <source>
        <dbReference type="EMBL" id="SBT00287.1"/>
    </source>
</evidence>
<reference evidence="2" key="2">
    <citation type="submission" date="2016-05" db="EMBL/GenBank/DDBJ databases">
        <authorList>
            <person name="Lavstsen T."/>
            <person name="Jespersen J.S."/>
        </authorList>
    </citation>
    <scope>NUCLEOTIDE SEQUENCE [LARGE SCALE GENOMIC DNA]</scope>
</reference>
<proteinExistence type="predicted"/>
<dbReference type="EMBL" id="FLQU01000379">
    <property type="protein sequence ID" value="SBS84868.1"/>
    <property type="molecule type" value="Genomic_DNA"/>
</dbReference>
<dbReference type="AlphaFoldDB" id="A0A1A8X4T8"/>
<accession>A0A1A8X4T8</accession>
<evidence type="ECO:0000313" key="1">
    <source>
        <dbReference type="EMBL" id="SBS84868.1"/>
    </source>
</evidence>
<dbReference type="EMBL" id="FLQV01001825">
    <property type="protein sequence ID" value="SBT00287.1"/>
    <property type="molecule type" value="Genomic_DNA"/>
</dbReference>
<evidence type="ECO:0000313" key="4">
    <source>
        <dbReference type="Proteomes" id="UP000078560"/>
    </source>
</evidence>
<sequence>MFVGLMRDNVHKENGADHSFKRIYITLQCKCKCPIRGTSRYTMQRDYEKDGEKINTDIDINTCITTRICIL</sequence>
<dbReference type="Proteomes" id="UP000078546">
    <property type="component" value="Unassembled WGS sequence"/>
</dbReference>
<dbReference type="Proteomes" id="UP000078560">
    <property type="component" value="Unassembled WGS sequence"/>
</dbReference>
<reference evidence="3 4" key="1">
    <citation type="submission" date="2016-05" db="EMBL/GenBank/DDBJ databases">
        <authorList>
            <person name="Naeem Raeece"/>
        </authorList>
    </citation>
    <scope>NUCLEOTIDE SEQUENCE [LARGE SCALE GENOMIC DNA]</scope>
</reference>